<keyword evidence="6" id="KW-1185">Reference proteome</keyword>
<feature type="compositionally biased region" description="Low complexity" evidence="3">
    <location>
        <begin position="1036"/>
        <end position="1045"/>
    </location>
</feature>
<dbReference type="PANTHER" id="PTHR12585:SF69">
    <property type="entry name" value="FI11703P"/>
    <property type="match status" value="1"/>
</dbReference>
<feature type="compositionally biased region" description="Low complexity" evidence="3">
    <location>
        <begin position="557"/>
        <end position="596"/>
    </location>
</feature>
<feature type="compositionally biased region" description="Low complexity" evidence="3">
    <location>
        <begin position="1272"/>
        <end position="1314"/>
    </location>
</feature>
<feature type="compositionally biased region" description="Low complexity" evidence="3">
    <location>
        <begin position="513"/>
        <end position="526"/>
    </location>
</feature>
<feature type="region of interest" description="Disordered" evidence="3">
    <location>
        <begin position="291"/>
        <end position="456"/>
    </location>
</feature>
<feature type="compositionally biased region" description="Low complexity" evidence="3">
    <location>
        <begin position="310"/>
        <end position="335"/>
    </location>
</feature>
<feature type="compositionally biased region" description="Acidic residues" evidence="3">
    <location>
        <begin position="357"/>
        <end position="367"/>
    </location>
</feature>
<feature type="region of interest" description="Disordered" evidence="3">
    <location>
        <begin position="469"/>
        <end position="627"/>
    </location>
</feature>
<evidence type="ECO:0000313" key="5">
    <source>
        <dbReference type="EMBL" id="KAG2498389.1"/>
    </source>
</evidence>
<comment type="caution">
    <text evidence="5">The sequence shown here is derived from an EMBL/GenBank/DDBJ whole genome shotgun (WGS) entry which is preliminary data.</text>
</comment>
<name>A0A835YAZ9_9CHLO</name>
<dbReference type="GO" id="GO:0003682">
    <property type="term" value="F:chromatin binding"/>
    <property type="evidence" value="ECO:0007669"/>
    <property type="project" value="TreeGrafter"/>
</dbReference>
<reference evidence="5" key="1">
    <citation type="journal article" date="2020" name="bioRxiv">
        <title>Comparative genomics of Chlamydomonas.</title>
        <authorList>
            <person name="Craig R.J."/>
            <person name="Hasan A.R."/>
            <person name="Ness R.W."/>
            <person name="Keightley P.D."/>
        </authorList>
    </citation>
    <scope>NUCLEOTIDE SEQUENCE</scope>
    <source>
        <strain evidence="5">CCAP 11/70</strain>
    </source>
</reference>
<evidence type="ECO:0000256" key="2">
    <source>
        <dbReference type="ARBA" id="ARBA00023242"/>
    </source>
</evidence>
<feature type="compositionally biased region" description="Low complexity" evidence="3">
    <location>
        <begin position="1157"/>
        <end position="1170"/>
    </location>
</feature>
<feature type="region of interest" description="Disordered" evidence="3">
    <location>
        <begin position="810"/>
        <end position="992"/>
    </location>
</feature>
<evidence type="ECO:0000313" key="6">
    <source>
        <dbReference type="Proteomes" id="UP000612055"/>
    </source>
</evidence>
<feature type="region of interest" description="Disordered" evidence="3">
    <location>
        <begin position="1235"/>
        <end position="1328"/>
    </location>
</feature>
<feature type="region of interest" description="Disordered" evidence="3">
    <location>
        <begin position="758"/>
        <end position="781"/>
    </location>
</feature>
<dbReference type="GO" id="GO:0005634">
    <property type="term" value="C:nucleus"/>
    <property type="evidence" value="ECO:0007669"/>
    <property type="project" value="UniProtKB-SubCell"/>
</dbReference>
<evidence type="ECO:0000256" key="3">
    <source>
        <dbReference type="SAM" id="MobiDB-lite"/>
    </source>
</evidence>
<feature type="compositionally biased region" description="Low complexity" evidence="3">
    <location>
        <begin position="907"/>
        <end position="924"/>
    </location>
</feature>
<sequence>MFYAAQLVSRDGPLQILWVAATLDRRLERSAVESTAIGRVVERYLDPGAPGGVFAAGPAEAAGGKRGKGSHKAEESAPLALRLSGQLLVGVCRIYSRKVSYLLQDAEVMVVRLHRLNPKLVPLAHGEREEEGEGEQVELSVGHHDDADAAGPSEPAAPKSARGAKKRAAAAAAVAAAAEAAAGALGPDGQARMLPYDEEEILLAGTLGDAASGGLADLMGAASGQLLAEPVTPGAGLGSLMGAAAAGPRDWGGGGLDDEEGHFATFDDEMPAEFEFDLMESELEALRTGSLGAEALPKPRREQPDEEPTQTETQATETQTQTQDETQTQTQTQTDEGMELFDEGPGSLSELRGAAAEAEDEGEESEDLVLPVEMDPLTPAAEPDSQAHTQPQPDQTQLGSQAETQTHSRQDGASPGDDPMDQGAEEREGAGAGGEPVTPIKAAKAAGEGGGGCSLDLTADATAAALGGVGTEEYDNDGPATLPAADPNELGAAHAAPATDDAAGPSGAGAGGAEPAAEAGPDAGSSRGKKGRTGPEPEPEPDTPAAAARARSRARAAEAAAVMAAGEAAASPPKTPSGAAAAATGPAAAPGTPKTAARGKAKAVEGAGVERARAHHPARSPANVAMDADVSGRPNTIVLARNMAAWLKDRTGLIDERRRSTSRHAAASGAVTAPTGSPWLQVWSREALGTAPASTTSAFRAGFSAAGVRGGLTGAVGATAASLNVLAAASGPASLPPGALEGSLQRLFSFLAGRGGGAGAADGEGDATQAPPAKKRARTAAKTAQAAAAAAAAAAEEGAAGGSAVAAEGAEAEAAGAEPARSNRSGSRARSEGPTASAAAGRKAPSTGGRADSREGGAGPEPDDDGVVSSAEASASEVALPHAAGSLPDDADGTQGGAASVDWGPVDGAAAAGIDGEQAEAGAEQEARGEGGQDEVMEDPHSLEQEDGEEEDEDEEETQEGEEEATWDDEAADEEGGEPAPDGSRRRKPAADGFTARTQFLLRKLQMLAVSARSQAAREERKGRRTKKRRVEADEGAAAAAAGADGPLRVTTATQLLMAVADTADPVAACRRASLATAAGSLPGLSALGASTPASSKAPSIATPFAAAASSAASASAGNDPLAAKVSRMAAARTFYDLLVLSNRGYIALAVAPQPPGAASQGAGTAGTAGREPSTPQTAGTAGKAAGAGPSAAKGPHADAEAEAGLLSPGLPLACAEGELGELLVLARQRLVEQPQQPEGGPTAPSGRQQAGPQAPVSLAGLGPRIRPEGSQPQAQAQPLVAQGRARPPLASAAKARAEAGSGAGVRAGVAAPGQRTPQPANGRRSGA</sequence>
<dbReference type="InterPro" id="IPR039781">
    <property type="entry name" value="Rad21/Rec8-like"/>
</dbReference>
<feature type="region of interest" description="Disordered" evidence="3">
    <location>
        <begin position="1157"/>
        <end position="1200"/>
    </location>
</feature>
<feature type="compositionally biased region" description="Acidic residues" evidence="3">
    <location>
        <begin position="945"/>
        <end position="977"/>
    </location>
</feature>
<proteinExistence type="predicted"/>
<dbReference type="GO" id="GO:0008278">
    <property type="term" value="C:cohesin complex"/>
    <property type="evidence" value="ECO:0007669"/>
    <property type="project" value="InterPro"/>
</dbReference>
<comment type="subcellular location">
    <subcellularLocation>
        <location evidence="1">Nucleus</location>
    </subcellularLocation>
</comment>
<feature type="compositionally biased region" description="Polar residues" evidence="3">
    <location>
        <begin position="386"/>
        <end position="407"/>
    </location>
</feature>
<keyword evidence="2" id="KW-0539">Nucleus</keyword>
<gene>
    <name evidence="5" type="ORF">HYH03_003648</name>
</gene>
<dbReference type="Proteomes" id="UP000612055">
    <property type="component" value="Unassembled WGS sequence"/>
</dbReference>
<evidence type="ECO:0000256" key="1">
    <source>
        <dbReference type="ARBA" id="ARBA00004123"/>
    </source>
</evidence>
<evidence type="ECO:0000259" key="4">
    <source>
        <dbReference type="Pfam" id="PF04825"/>
    </source>
</evidence>
<feature type="compositionally biased region" description="Low complexity" evidence="3">
    <location>
        <begin position="810"/>
        <end position="828"/>
    </location>
</feature>
<feature type="compositionally biased region" description="Low complexity" evidence="3">
    <location>
        <begin position="867"/>
        <end position="879"/>
    </location>
</feature>
<dbReference type="Pfam" id="PF04825">
    <property type="entry name" value="Rad21_Rec8_N"/>
    <property type="match status" value="1"/>
</dbReference>
<dbReference type="GO" id="GO:0007062">
    <property type="term" value="P:sister chromatid cohesion"/>
    <property type="evidence" value="ECO:0007669"/>
    <property type="project" value="InterPro"/>
</dbReference>
<dbReference type="EMBL" id="JAEHOE010000010">
    <property type="protein sequence ID" value="KAG2498389.1"/>
    <property type="molecule type" value="Genomic_DNA"/>
</dbReference>
<feature type="region of interest" description="Disordered" evidence="3">
    <location>
        <begin position="124"/>
        <end position="164"/>
    </location>
</feature>
<dbReference type="GO" id="GO:1990414">
    <property type="term" value="P:replication-born double-strand break repair via sister chromatid exchange"/>
    <property type="evidence" value="ECO:0007669"/>
    <property type="project" value="TreeGrafter"/>
</dbReference>
<dbReference type="PANTHER" id="PTHR12585">
    <property type="entry name" value="SCC1 / RAD21 FAMILY MEMBER"/>
    <property type="match status" value="1"/>
</dbReference>
<feature type="compositionally biased region" description="Low complexity" evidence="3">
    <location>
        <begin position="1178"/>
        <end position="1195"/>
    </location>
</feature>
<dbReference type="OrthoDB" id="10071381at2759"/>
<accession>A0A835YAZ9</accession>
<dbReference type="InterPro" id="IPR006910">
    <property type="entry name" value="Rad21_Rec8_N"/>
</dbReference>
<organism evidence="5 6">
    <name type="scientific">Edaphochlamys debaryana</name>
    <dbReference type="NCBI Taxonomy" id="47281"/>
    <lineage>
        <taxon>Eukaryota</taxon>
        <taxon>Viridiplantae</taxon>
        <taxon>Chlorophyta</taxon>
        <taxon>core chlorophytes</taxon>
        <taxon>Chlorophyceae</taxon>
        <taxon>CS clade</taxon>
        <taxon>Chlamydomonadales</taxon>
        <taxon>Chlamydomonadales incertae sedis</taxon>
        <taxon>Edaphochlamys</taxon>
    </lineage>
</organism>
<protein>
    <recommendedName>
        <fullName evidence="4">Rad21/Rec8-like protein N-terminal domain-containing protein</fullName>
    </recommendedName>
</protein>
<feature type="compositionally biased region" description="Low complexity" evidence="3">
    <location>
        <begin position="491"/>
        <end position="505"/>
    </location>
</feature>
<feature type="domain" description="Rad21/Rec8-like protein N-terminal" evidence="4">
    <location>
        <begin position="1"/>
        <end position="115"/>
    </location>
</feature>
<feature type="region of interest" description="Disordered" evidence="3">
    <location>
        <begin position="1011"/>
        <end position="1045"/>
    </location>
</feature>